<comment type="caution">
    <text evidence="1">The sequence shown here is derived from an EMBL/GenBank/DDBJ whole genome shotgun (WGS) entry which is preliminary data.</text>
</comment>
<sequence>MEIQAINELRKKRWYEKNGESRLFLFRDVDGVFYYQTEGDVKGKKISKTIDAEWWLGSRRISKR</sequence>
<proteinExistence type="predicted"/>
<accession>A0A4S2ESC3</accession>
<evidence type="ECO:0000313" key="1">
    <source>
        <dbReference type="EMBL" id="TGY57231.1"/>
    </source>
</evidence>
<dbReference type="RefSeq" id="WP_135941791.1">
    <property type="nucleotide sequence ID" value="NZ_SRYK01000002.1"/>
</dbReference>
<dbReference type="EMBL" id="SRYK01000002">
    <property type="protein sequence ID" value="TGY57231.1"/>
    <property type="molecule type" value="Genomic_DNA"/>
</dbReference>
<dbReference type="AlphaFoldDB" id="A0A4S2ESC3"/>
<evidence type="ECO:0000313" key="2">
    <source>
        <dbReference type="Proteomes" id="UP000306855"/>
    </source>
</evidence>
<organism evidence="1 2">
    <name type="scientific">Ligilactobacillus murinus</name>
    <dbReference type="NCBI Taxonomy" id="1622"/>
    <lineage>
        <taxon>Bacteria</taxon>
        <taxon>Bacillati</taxon>
        <taxon>Bacillota</taxon>
        <taxon>Bacilli</taxon>
        <taxon>Lactobacillales</taxon>
        <taxon>Lactobacillaceae</taxon>
        <taxon>Ligilactobacillus</taxon>
    </lineage>
</organism>
<gene>
    <name evidence="1" type="ORF">E5340_00765</name>
</gene>
<protein>
    <submittedName>
        <fullName evidence="1">Uncharacterized protein</fullName>
    </submittedName>
</protein>
<name>A0A4S2ESC3_9LACO</name>
<reference evidence="1 2" key="1">
    <citation type="submission" date="2019-04" db="EMBL/GenBank/DDBJ databases">
        <title>Microbes associate with the intestines of laboratory mice.</title>
        <authorList>
            <person name="Navarre W."/>
            <person name="Wong E."/>
            <person name="Huang K."/>
            <person name="Tropini C."/>
            <person name="Ng K."/>
            <person name="Yu B."/>
        </authorList>
    </citation>
    <scope>NUCLEOTIDE SEQUENCE [LARGE SCALE GENOMIC DNA]</scope>
    <source>
        <strain evidence="1 2">NM26_J9</strain>
    </source>
</reference>
<dbReference type="Proteomes" id="UP000306855">
    <property type="component" value="Unassembled WGS sequence"/>
</dbReference>